<comment type="similarity">
    <text evidence="3 13">Belongs to the PP2C family.</text>
</comment>
<evidence type="ECO:0000256" key="4">
    <source>
        <dbReference type="ARBA" id="ARBA00013081"/>
    </source>
</evidence>
<dbReference type="GO" id="GO:0009738">
    <property type="term" value="P:abscisic acid-activated signaling pathway"/>
    <property type="evidence" value="ECO:0007669"/>
    <property type="project" value="UniProtKB-KW"/>
</dbReference>
<keyword evidence="5" id="KW-0938">Abscisic acid signaling pathway</keyword>
<evidence type="ECO:0000256" key="1">
    <source>
        <dbReference type="ARBA" id="ARBA00001936"/>
    </source>
</evidence>
<proteinExistence type="inferred from homology"/>
<keyword evidence="7 13" id="KW-0378">Hydrolase</keyword>
<protein>
    <recommendedName>
        <fullName evidence="4">protein-serine/threonine phosphatase</fullName>
        <ecNumber evidence="4">3.1.3.16</ecNumber>
    </recommendedName>
</protein>
<keyword evidence="10" id="KW-0464">Manganese</keyword>
<name>A0A1D1YAG8_9ARAE</name>
<dbReference type="InterPro" id="IPR001932">
    <property type="entry name" value="PPM-type_phosphatase-like_dom"/>
</dbReference>
<dbReference type="AlphaFoldDB" id="A0A1D1YAG8"/>
<dbReference type="EMBL" id="GDJX01016316">
    <property type="protein sequence ID" value="JAT51620.1"/>
    <property type="molecule type" value="Transcribed_RNA"/>
</dbReference>
<evidence type="ECO:0000256" key="3">
    <source>
        <dbReference type="ARBA" id="ARBA00006702"/>
    </source>
</evidence>
<dbReference type="Pfam" id="PF00481">
    <property type="entry name" value="PP2C"/>
    <property type="match status" value="1"/>
</dbReference>
<dbReference type="Gene3D" id="3.60.40.10">
    <property type="entry name" value="PPM-type phosphatase domain"/>
    <property type="match status" value="1"/>
</dbReference>
<evidence type="ECO:0000313" key="15">
    <source>
        <dbReference type="EMBL" id="JAT51620.1"/>
    </source>
</evidence>
<evidence type="ECO:0000256" key="8">
    <source>
        <dbReference type="ARBA" id="ARBA00022842"/>
    </source>
</evidence>
<dbReference type="InterPro" id="IPR036457">
    <property type="entry name" value="PPM-type-like_dom_sf"/>
</dbReference>
<comment type="cofactor">
    <cofactor evidence="1">
        <name>Mn(2+)</name>
        <dbReference type="ChEBI" id="CHEBI:29035"/>
    </cofactor>
</comment>
<comment type="catalytic activity">
    <reaction evidence="11">
        <text>O-phospho-L-seryl-[protein] + H2O = L-seryl-[protein] + phosphate</text>
        <dbReference type="Rhea" id="RHEA:20629"/>
        <dbReference type="Rhea" id="RHEA-COMP:9863"/>
        <dbReference type="Rhea" id="RHEA-COMP:11604"/>
        <dbReference type="ChEBI" id="CHEBI:15377"/>
        <dbReference type="ChEBI" id="CHEBI:29999"/>
        <dbReference type="ChEBI" id="CHEBI:43474"/>
        <dbReference type="ChEBI" id="CHEBI:83421"/>
        <dbReference type="EC" id="3.1.3.16"/>
    </reaction>
</comment>
<dbReference type="PANTHER" id="PTHR47992">
    <property type="entry name" value="PROTEIN PHOSPHATASE"/>
    <property type="match status" value="1"/>
</dbReference>
<keyword evidence="6" id="KW-0479">Metal-binding</keyword>
<reference evidence="15" key="1">
    <citation type="submission" date="2015-07" db="EMBL/GenBank/DDBJ databases">
        <title>Transcriptome Assembly of Anthurium amnicola.</title>
        <authorList>
            <person name="Suzuki J."/>
        </authorList>
    </citation>
    <scope>NUCLEOTIDE SEQUENCE</scope>
</reference>
<dbReference type="EC" id="3.1.3.16" evidence="4"/>
<dbReference type="GO" id="GO:0046872">
    <property type="term" value="F:metal ion binding"/>
    <property type="evidence" value="ECO:0007669"/>
    <property type="project" value="UniProtKB-KW"/>
</dbReference>
<dbReference type="FunFam" id="3.60.40.10:FF:000025">
    <property type="entry name" value="Protein phosphatase 2C 16"/>
    <property type="match status" value="1"/>
</dbReference>
<dbReference type="SMART" id="SM00332">
    <property type="entry name" value="PP2Cc"/>
    <property type="match status" value="1"/>
</dbReference>
<evidence type="ECO:0000256" key="5">
    <source>
        <dbReference type="ARBA" id="ARBA00022682"/>
    </source>
</evidence>
<evidence type="ECO:0000256" key="11">
    <source>
        <dbReference type="ARBA" id="ARBA00047761"/>
    </source>
</evidence>
<organism evidence="15">
    <name type="scientific">Anthurium amnicola</name>
    <dbReference type="NCBI Taxonomy" id="1678845"/>
    <lineage>
        <taxon>Eukaryota</taxon>
        <taxon>Viridiplantae</taxon>
        <taxon>Streptophyta</taxon>
        <taxon>Embryophyta</taxon>
        <taxon>Tracheophyta</taxon>
        <taxon>Spermatophyta</taxon>
        <taxon>Magnoliopsida</taxon>
        <taxon>Liliopsida</taxon>
        <taxon>Araceae</taxon>
        <taxon>Pothoideae</taxon>
        <taxon>Potheae</taxon>
        <taxon>Anthurium</taxon>
    </lineage>
</organism>
<keyword evidence="8" id="KW-0460">Magnesium</keyword>
<comment type="cofactor">
    <cofactor evidence="2">
        <name>Mg(2+)</name>
        <dbReference type="ChEBI" id="CHEBI:18420"/>
    </cofactor>
</comment>
<evidence type="ECO:0000259" key="14">
    <source>
        <dbReference type="PROSITE" id="PS51746"/>
    </source>
</evidence>
<comment type="catalytic activity">
    <reaction evidence="12">
        <text>O-phospho-L-threonyl-[protein] + H2O = L-threonyl-[protein] + phosphate</text>
        <dbReference type="Rhea" id="RHEA:47004"/>
        <dbReference type="Rhea" id="RHEA-COMP:11060"/>
        <dbReference type="Rhea" id="RHEA-COMP:11605"/>
        <dbReference type="ChEBI" id="CHEBI:15377"/>
        <dbReference type="ChEBI" id="CHEBI:30013"/>
        <dbReference type="ChEBI" id="CHEBI:43474"/>
        <dbReference type="ChEBI" id="CHEBI:61977"/>
        <dbReference type="EC" id="3.1.3.16"/>
    </reaction>
</comment>
<dbReference type="InterPro" id="IPR000222">
    <property type="entry name" value="PP2C_BS"/>
</dbReference>
<evidence type="ECO:0000256" key="13">
    <source>
        <dbReference type="RuleBase" id="RU003465"/>
    </source>
</evidence>
<gene>
    <name evidence="15" type="primary">Os05g0592800</name>
    <name evidence="15" type="ORF">g.85890</name>
</gene>
<dbReference type="CDD" id="cd00143">
    <property type="entry name" value="PP2Cc"/>
    <property type="match status" value="1"/>
</dbReference>
<evidence type="ECO:0000256" key="2">
    <source>
        <dbReference type="ARBA" id="ARBA00001946"/>
    </source>
</evidence>
<sequence length="530" mass="57092">MEETSLAVASSFRVGNTLRDNPMDITQLKLITESVSLLADPTADLADEGGSCSSSHGHDKDETATMEVVGDGLVLEERVIAGSDEDGMLLVEVEPSLGSSCLISVISDCSSICSATEDLSLLDSNSETPVAVDAVKSALSSNLQIVSGPASGEVNLKMSVVARCDSSLRVLPILQQVVQKIPTGGESWCSLPTFDQVPPWGHVSMCGRRPEMEDALAVVPRFVEIPLWMLTGACSVDGGLNQSLTHLIGHFFGVYDGHGGAQVANYCREHIHVALAEEIRKIEETPECSDDDDCQKQWASAFTNCFLKVDAEIGGTINEDAGAAQQDTIPCSVEPIAPETVGSTAVVAVLCSCHIIVANCGDSRAVLCRGKQPLPLSVDHKPNREDEYARIEAAGGKVIRWNGYRVLGVLAMSRSIGDRYLKPWIIPEPEVICVPRMKEDDCLILASDGLWDVMSNEEVCDAARRRILTWYKRNGVTASLERGEGADPAALAAADYLSKRALQKGSKDNITVIVIDLKARWKLKKDQRLS</sequence>
<accession>A0A1D1YAG8</accession>
<evidence type="ECO:0000256" key="7">
    <source>
        <dbReference type="ARBA" id="ARBA00022801"/>
    </source>
</evidence>
<evidence type="ECO:0000256" key="6">
    <source>
        <dbReference type="ARBA" id="ARBA00022723"/>
    </source>
</evidence>
<dbReference type="PROSITE" id="PS01032">
    <property type="entry name" value="PPM_1"/>
    <property type="match status" value="1"/>
</dbReference>
<dbReference type="InterPro" id="IPR015655">
    <property type="entry name" value="PP2C"/>
</dbReference>
<dbReference type="GO" id="GO:0004722">
    <property type="term" value="F:protein serine/threonine phosphatase activity"/>
    <property type="evidence" value="ECO:0007669"/>
    <property type="project" value="UniProtKB-EC"/>
</dbReference>
<evidence type="ECO:0000256" key="9">
    <source>
        <dbReference type="ARBA" id="ARBA00022912"/>
    </source>
</evidence>
<evidence type="ECO:0000256" key="10">
    <source>
        <dbReference type="ARBA" id="ARBA00023211"/>
    </source>
</evidence>
<dbReference type="SUPFAM" id="SSF81606">
    <property type="entry name" value="PP2C-like"/>
    <property type="match status" value="1"/>
</dbReference>
<dbReference type="PROSITE" id="PS51746">
    <property type="entry name" value="PPM_2"/>
    <property type="match status" value="1"/>
</dbReference>
<evidence type="ECO:0000256" key="12">
    <source>
        <dbReference type="ARBA" id="ARBA00048336"/>
    </source>
</evidence>
<keyword evidence="9 13" id="KW-0904">Protein phosphatase</keyword>
<feature type="domain" description="PPM-type phosphatase" evidence="14">
    <location>
        <begin position="199"/>
        <end position="517"/>
    </location>
</feature>